<dbReference type="STRING" id="1423810.FD19_GL000634"/>
<dbReference type="Proteomes" id="UP000051789">
    <property type="component" value="Unassembled WGS sequence"/>
</dbReference>
<dbReference type="PATRIC" id="fig|1423810.4.peg.650"/>
<accession>A0A0R2CEA6</accession>
<dbReference type="EMBL" id="AYZK01000001">
    <property type="protein sequence ID" value="KRM88340.1"/>
    <property type="molecule type" value="Genomic_DNA"/>
</dbReference>
<dbReference type="AlphaFoldDB" id="A0A0R2CEA6"/>
<sequence>MEHVAAIMVIAVCALMLAVVAQTHREFVLQPRDNAMASRAAINCVRAHAASGKSEESSQLGVAHYTATILNDHQVRVQKNGTATTWTYTYGLHHG</sequence>
<keyword evidence="2" id="KW-1185">Reference proteome</keyword>
<name>A0A0R2CEA6_9LACO</name>
<comment type="caution">
    <text evidence="1">The sequence shown here is derived from an EMBL/GenBank/DDBJ whole genome shotgun (WGS) entry which is preliminary data.</text>
</comment>
<reference evidence="1 2" key="1">
    <citation type="journal article" date="2015" name="Genome Announc.">
        <title>Expanding the biotechnology potential of lactobacilli through comparative genomics of 213 strains and associated genera.</title>
        <authorList>
            <person name="Sun Z."/>
            <person name="Harris H.M."/>
            <person name="McCann A."/>
            <person name="Guo C."/>
            <person name="Argimon S."/>
            <person name="Zhang W."/>
            <person name="Yang X."/>
            <person name="Jeffery I.B."/>
            <person name="Cooney J.C."/>
            <person name="Kagawa T.F."/>
            <person name="Liu W."/>
            <person name="Song Y."/>
            <person name="Salvetti E."/>
            <person name="Wrobel A."/>
            <person name="Rasinkangas P."/>
            <person name="Parkhill J."/>
            <person name="Rea M.C."/>
            <person name="O'Sullivan O."/>
            <person name="Ritari J."/>
            <person name="Douillard F.P."/>
            <person name="Paul Ross R."/>
            <person name="Yang R."/>
            <person name="Briner A.E."/>
            <person name="Felis G.E."/>
            <person name="de Vos W.M."/>
            <person name="Barrangou R."/>
            <person name="Klaenhammer T.R."/>
            <person name="Caufield P.W."/>
            <person name="Cui Y."/>
            <person name="Zhang H."/>
            <person name="O'Toole P.W."/>
        </authorList>
    </citation>
    <scope>NUCLEOTIDE SEQUENCE [LARGE SCALE GENOMIC DNA]</scope>
    <source>
        <strain evidence="1 2">DSM 22698</strain>
    </source>
</reference>
<gene>
    <name evidence="1" type="ORF">FD19_GL000634</name>
</gene>
<evidence type="ECO:0000313" key="2">
    <source>
        <dbReference type="Proteomes" id="UP000051789"/>
    </source>
</evidence>
<protein>
    <submittedName>
        <fullName evidence="1">Uncharacterized protein</fullName>
    </submittedName>
</protein>
<organism evidence="1 2">
    <name type="scientific">Lacticaseibacillus thailandensis DSM 22698 = JCM 13996</name>
    <dbReference type="NCBI Taxonomy" id="1423810"/>
    <lineage>
        <taxon>Bacteria</taxon>
        <taxon>Bacillati</taxon>
        <taxon>Bacillota</taxon>
        <taxon>Bacilli</taxon>
        <taxon>Lactobacillales</taxon>
        <taxon>Lactobacillaceae</taxon>
        <taxon>Lacticaseibacillus</taxon>
    </lineage>
</organism>
<evidence type="ECO:0000313" key="1">
    <source>
        <dbReference type="EMBL" id="KRM88340.1"/>
    </source>
</evidence>
<proteinExistence type="predicted"/>